<dbReference type="RefSeq" id="WP_200350857.1">
    <property type="nucleotide sequence ID" value="NZ_BAABHZ010000006.1"/>
</dbReference>
<dbReference type="NCBIfam" id="TIGR03118">
    <property type="entry name" value="PEPCTERM_chp_1"/>
    <property type="match status" value="1"/>
</dbReference>
<dbReference type="Gene3D" id="2.120.10.30">
    <property type="entry name" value="TolB, C-terminal domain"/>
    <property type="match status" value="1"/>
</dbReference>
<feature type="chain" id="PRO_5037229839" evidence="1">
    <location>
        <begin position="27"/>
        <end position="418"/>
    </location>
</feature>
<name>A0A934R5M4_9BACT</name>
<gene>
    <name evidence="2" type="ORF">JIN84_09715</name>
</gene>
<protein>
    <submittedName>
        <fullName evidence="2">TIGR03118 family protein</fullName>
    </submittedName>
</protein>
<dbReference type="AlphaFoldDB" id="A0A934R5M4"/>
<accession>A0A934R5M4</accession>
<reference evidence="2" key="1">
    <citation type="submission" date="2021-01" db="EMBL/GenBank/DDBJ databases">
        <title>Modified the classification status of verrucomicrobia.</title>
        <authorList>
            <person name="Feng X."/>
        </authorList>
    </citation>
    <scope>NUCLEOTIDE SEQUENCE</scope>
    <source>
        <strain evidence="2">JCM 18052</strain>
    </source>
</reference>
<evidence type="ECO:0000256" key="1">
    <source>
        <dbReference type="SAM" id="SignalP"/>
    </source>
</evidence>
<proteinExistence type="predicted"/>
<comment type="caution">
    <text evidence="2">The sequence shown here is derived from an EMBL/GenBank/DDBJ whole genome shotgun (WGS) entry which is preliminary data.</text>
</comment>
<organism evidence="2 3">
    <name type="scientific">Luteolibacter yonseiensis</name>
    <dbReference type="NCBI Taxonomy" id="1144680"/>
    <lineage>
        <taxon>Bacteria</taxon>
        <taxon>Pseudomonadati</taxon>
        <taxon>Verrucomicrobiota</taxon>
        <taxon>Verrucomicrobiia</taxon>
        <taxon>Verrucomicrobiales</taxon>
        <taxon>Verrucomicrobiaceae</taxon>
        <taxon>Luteolibacter</taxon>
    </lineage>
</organism>
<evidence type="ECO:0000313" key="3">
    <source>
        <dbReference type="Proteomes" id="UP000600139"/>
    </source>
</evidence>
<dbReference type="EMBL" id="JAENIK010000011">
    <property type="protein sequence ID" value="MBK1815895.1"/>
    <property type="molecule type" value="Genomic_DNA"/>
</dbReference>
<dbReference type="InterPro" id="IPR017549">
    <property type="entry name" value="APMV_L690"/>
</dbReference>
<dbReference type="SUPFAM" id="SSF63829">
    <property type="entry name" value="Calcium-dependent phosphotriesterase"/>
    <property type="match status" value="1"/>
</dbReference>
<feature type="signal peptide" evidence="1">
    <location>
        <begin position="1"/>
        <end position="26"/>
    </location>
</feature>
<dbReference type="Proteomes" id="UP000600139">
    <property type="component" value="Unassembled WGS sequence"/>
</dbReference>
<dbReference type="InterPro" id="IPR011042">
    <property type="entry name" value="6-blade_b-propeller_TolB-like"/>
</dbReference>
<evidence type="ECO:0000313" key="2">
    <source>
        <dbReference type="EMBL" id="MBK1815895.1"/>
    </source>
</evidence>
<keyword evidence="1" id="KW-0732">Signal</keyword>
<sequence>MKIQTTRSLAISALLGLSSLPQAAFAETGNRFDQTVLVANRPEFKPTAFVDVRVTNPWGIALRPPGKGGHIWISNARNASTTLYIGDANGQPLHQDGLKAVPIDGPLYSYEDGLCNVTGQVYNAASDIPDQPVEFPVKGPTSDMTSGKPVPLGERSGSAKFVFVTTDGTINAWRSGTAESMDSAVIVKDFSDKGKHHDPANRKFPAFTGVAMTTEAFKKDADGKATADNRLYVTDFQQRQIRTFNNRWEEISDKVVFAKPPGLTEEYSPYNIQCLGDKLCVTYAVLNTEADDPAEDLPGEGFGRIAFFDRDGKLLSTVADAGKLNSPWGVCIAPEGFGNFGGNLLVANFGDGSIAAYHKNGEFHDYLRDRDGKQILIDGIWGIVFGNGVSLGDTLSLYFTAGPNVEQDGIFGRLAVAK</sequence>
<keyword evidence="3" id="KW-1185">Reference proteome</keyword>